<evidence type="ECO:0000259" key="2">
    <source>
        <dbReference type="Pfam" id="PF25009"/>
    </source>
</evidence>
<feature type="compositionally biased region" description="Polar residues" evidence="1">
    <location>
        <begin position="711"/>
        <end position="725"/>
    </location>
</feature>
<feature type="compositionally biased region" description="Polar residues" evidence="1">
    <location>
        <begin position="481"/>
        <end position="492"/>
    </location>
</feature>
<evidence type="ECO:0000259" key="3">
    <source>
        <dbReference type="Pfam" id="PF25289"/>
    </source>
</evidence>
<feature type="region of interest" description="Disordered" evidence="1">
    <location>
        <begin position="481"/>
        <end position="504"/>
    </location>
</feature>
<feature type="region of interest" description="Disordered" evidence="1">
    <location>
        <begin position="1"/>
        <end position="24"/>
    </location>
</feature>
<dbReference type="EMBL" id="JASNWA010000010">
    <property type="protein sequence ID" value="KAK3168192.1"/>
    <property type="molecule type" value="Genomic_DNA"/>
</dbReference>
<reference evidence="4" key="1">
    <citation type="submission" date="2022-11" db="EMBL/GenBank/DDBJ databases">
        <title>Chromosomal genome sequence assembly and mating type (MAT) locus characterization of the leprose asexual lichenized fungus Lepraria neglecta (Nyl.) Erichsen.</title>
        <authorList>
            <person name="Allen J.L."/>
            <person name="Pfeffer B."/>
        </authorList>
    </citation>
    <scope>NUCLEOTIDE SEQUENCE</scope>
    <source>
        <strain evidence="4">Allen 5258</strain>
    </source>
</reference>
<dbReference type="Pfam" id="PF25289">
    <property type="entry name" value="DUF7877"/>
    <property type="match status" value="1"/>
</dbReference>
<feature type="compositionally biased region" description="Polar residues" evidence="1">
    <location>
        <begin position="741"/>
        <end position="750"/>
    </location>
</feature>
<accession>A0AAE0DEQ2</accession>
<keyword evidence="5" id="KW-1185">Reference proteome</keyword>
<feature type="region of interest" description="Disordered" evidence="1">
    <location>
        <begin position="696"/>
        <end position="851"/>
    </location>
</feature>
<comment type="caution">
    <text evidence="4">The sequence shown here is derived from an EMBL/GenBank/DDBJ whole genome shotgun (WGS) entry which is preliminary data.</text>
</comment>
<protein>
    <submittedName>
        <fullName evidence="4">Uncharacterized protein</fullName>
    </submittedName>
</protein>
<feature type="domain" description="DUF7785" evidence="2">
    <location>
        <begin position="450"/>
        <end position="548"/>
    </location>
</feature>
<feature type="compositionally biased region" description="Polar residues" evidence="1">
    <location>
        <begin position="817"/>
        <end position="851"/>
    </location>
</feature>
<feature type="compositionally biased region" description="Basic and acidic residues" evidence="1">
    <location>
        <begin position="161"/>
        <end position="177"/>
    </location>
</feature>
<feature type="compositionally biased region" description="Low complexity" evidence="1">
    <location>
        <begin position="494"/>
        <end position="504"/>
    </location>
</feature>
<dbReference type="AlphaFoldDB" id="A0AAE0DEQ2"/>
<evidence type="ECO:0000256" key="1">
    <source>
        <dbReference type="SAM" id="MobiDB-lite"/>
    </source>
</evidence>
<organism evidence="4 5">
    <name type="scientific">Lepraria neglecta</name>
    <dbReference type="NCBI Taxonomy" id="209136"/>
    <lineage>
        <taxon>Eukaryota</taxon>
        <taxon>Fungi</taxon>
        <taxon>Dikarya</taxon>
        <taxon>Ascomycota</taxon>
        <taxon>Pezizomycotina</taxon>
        <taxon>Lecanoromycetes</taxon>
        <taxon>OSLEUM clade</taxon>
        <taxon>Lecanoromycetidae</taxon>
        <taxon>Lecanorales</taxon>
        <taxon>Lecanorineae</taxon>
        <taxon>Stereocaulaceae</taxon>
        <taxon>Lepraria</taxon>
    </lineage>
</organism>
<feature type="compositionally biased region" description="Polar residues" evidence="1">
    <location>
        <begin position="769"/>
        <end position="794"/>
    </location>
</feature>
<dbReference type="InterPro" id="IPR057199">
    <property type="entry name" value="DUF7877"/>
</dbReference>
<sequence>MAGKRKRQDASGEAEGNEVNSDNAAKMQKQFQEWLLDVLVILREQDTIPSTFDRSITSITQESHGAKRAKLSEDAEKSTVASLIKTKTYTAIDEVVKDVDTATSGLVEELKETLNGGGMTWASIRGKQAEIARATALKREIDKLIRVEMFRRPDMLSSSKHVKDEPSDEMDTKMKVDSSEDNVLTLLADTRPAKQLFSGMRKPGTLHQSLGEVALPNGITTTKIVPKHSINDKATKPGPTLKEVFPPPVSLPALPIPKQSRHTITKSSSVNWYNPAEVESKTRSNRRDSYTMQGLSVGQWLTYNVAPSPTQFASPESKRKQRDRALSFGEPQNPMSPETTAAHNQAKEDALFRSVYSSFAPDRDDSNALVAEQQKNRLWWKKYGESKYLDLLAMKDEGNIELVEMNGVRGEDEINEEELQEALKSWRPEEDIQEMNGAGHLTTEVPETGKEADRLLQEISDLLETLDSHQRVRNLTLTPATNARTGSGQAAQLSGMSGSPTTPSSAEFDVYETLKNQLVLIVSTLPPYLLSKLDGDKLGALNVSTKIHIESKNQRGTMEEGEAAAAARARIAAPAPLQSPSAYPSVPARTSSYLQATATPTRQYPGAGYAASTAPRPATNSSYLQNPQYSNRPSNYSSGHARSSYPAQGGYTPQPAASASAARYNYGAQYGQQSQSSHGSYQNGYRPYAGQNASSYNYNSQYATPHARPPSQASQAYRGSQTDYQQRPVPPQGYGYGSTHGGSASPQNQNRSSYSGQPQGSSQRPPLYQQHSSGYQSQPPASPQVNGNSASGSAAQPRRMSAEEQAAVMERQKAQLAEQQSRQGSGTPQPTSGQNGQQNGTPVPQQNGVTA</sequence>
<dbReference type="Pfam" id="PF25009">
    <property type="entry name" value="DUF7785"/>
    <property type="match status" value="1"/>
</dbReference>
<dbReference type="InterPro" id="IPR056687">
    <property type="entry name" value="DUF7785"/>
</dbReference>
<feature type="compositionally biased region" description="Polar residues" evidence="1">
    <location>
        <begin position="618"/>
        <end position="641"/>
    </location>
</feature>
<proteinExistence type="predicted"/>
<feature type="domain" description="DUF7877" evidence="3">
    <location>
        <begin position="31"/>
        <end position="143"/>
    </location>
</feature>
<feature type="region of interest" description="Disordered" evidence="1">
    <location>
        <begin position="602"/>
        <end position="656"/>
    </location>
</feature>
<gene>
    <name evidence="4" type="ORF">OEA41_004638</name>
</gene>
<dbReference type="Proteomes" id="UP001276659">
    <property type="component" value="Unassembled WGS sequence"/>
</dbReference>
<name>A0AAE0DEQ2_9LECA</name>
<feature type="region of interest" description="Disordered" evidence="1">
    <location>
        <begin position="308"/>
        <end position="344"/>
    </location>
</feature>
<feature type="region of interest" description="Disordered" evidence="1">
    <location>
        <begin position="156"/>
        <end position="177"/>
    </location>
</feature>
<evidence type="ECO:0000313" key="5">
    <source>
        <dbReference type="Proteomes" id="UP001276659"/>
    </source>
</evidence>
<feature type="compositionally biased region" description="Low complexity" evidence="1">
    <location>
        <begin position="751"/>
        <end position="766"/>
    </location>
</feature>
<evidence type="ECO:0000313" key="4">
    <source>
        <dbReference type="EMBL" id="KAK3168192.1"/>
    </source>
</evidence>
<feature type="compositionally biased region" description="Polar residues" evidence="1">
    <location>
        <begin position="333"/>
        <end position="343"/>
    </location>
</feature>